<dbReference type="InterPro" id="IPR013589">
    <property type="entry name" value="Bac_transglu_N"/>
</dbReference>
<gene>
    <name evidence="3" type="primary">tgpA_1</name>
    <name evidence="3" type="ORF">ETAA1_19120</name>
</gene>
<dbReference type="EMBL" id="CP036273">
    <property type="protein sequence ID" value="QDU19972.1"/>
    <property type="molecule type" value="Genomic_DNA"/>
</dbReference>
<dbReference type="GO" id="GO:0003810">
    <property type="term" value="F:protein-glutamine gamma-glutamyltransferase activity"/>
    <property type="evidence" value="ECO:0007669"/>
    <property type="project" value="UniProtKB-EC"/>
</dbReference>
<feature type="domain" description="Transglutaminase-like" evidence="2">
    <location>
        <begin position="182"/>
        <end position="252"/>
    </location>
</feature>
<dbReference type="Gene3D" id="3.10.620.30">
    <property type="match status" value="1"/>
</dbReference>
<dbReference type="AlphaFoldDB" id="A0A517XR88"/>
<evidence type="ECO:0000313" key="4">
    <source>
        <dbReference type="Proteomes" id="UP000319576"/>
    </source>
</evidence>
<dbReference type="InterPro" id="IPR038765">
    <property type="entry name" value="Papain-like_cys_pep_sf"/>
</dbReference>
<dbReference type="EC" id="2.3.2.13" evidence="3"/>
<evidence type="ECO:0000313" key="3">
    <source>
        <dbReference type="EMBL" id="QDU19972.1"/>
    </source>
</evidence>
<protein>
    <submittedName>
        <fullName evidence="3">Protein-glutamine gamma-glutamyltransferase</fullName>
        <ecNumber evidence="3">2.3.2.13</ecNumber>
    </submittedName>
</protein>
<dbReference type="KEGG" id="uli:ETAA1_19120"/>
<reference evidence="3 4" key="1">
    <citation type="submission" date="2019-02" db="EMBL/GenBank/DDBJ databases">
        <title>Deep-cultivation of Planctomycetes and their phenomic and genomic characterization uncovers novel biology.</title>
        <authorList>
            <person name="Wiegand S."/>
            <person name="Jogler M."/>
            <person name="Boedeker C."/>
            <person name="Pinto D."/>
            <person name="Vollmers J."/>
            <person name="Rivas-Marin E."/>
            <person name="Kohn T."/>
            <person name="Peeters S.H."/>
            <person name="Heuer A."/>
            <person name="Rast P."/>
            <person name="Oberbeckmann S."/>
            <person name="Bunk B."/>
            <person name="Jeske O."/>
            <person name="Meyerdierks A."/>
            <person name="Storesund J.E."/>
            <person name="Kallscheuer N."/>
            <person name="Luecker S."/>
            <person name="Lage O.M."/>
            <person name="Pohl T."/>
            <person name="Merkel B.J."/>
            <person name="Hornburger P."/>
            <person name="Mueller R.-W."/>
            <person name="Bruemmer F."/>
            <person name="Labrenz M."/>
            <person name="Spormann A.M."/>
            <person name="Op den Camp H."/>
            <person name="Overmann J."/>
            <person name="Amann R."/>
            <person name="Jetten M.S.M."/>
            <person name="Mascher T."/>
            <person name="Medema M.H."/>
            <person name="Devos D.P."/>
            <person name="Kaster A.-K."/>
            <person name="Ovreas L."/>
            <person name="Rohde M."/>
            <person name="Galperin M.Y."/>
            <person name="Jogler C."/>
        </authorList>
    </citation>
    <scope>NUCLEOTIDE SEQUENCE [LARGE SCALE GENOMIC DNA]</scope>
    <source>
        <strain evidence="3 4">ETA_A1</strain>
    </source>
</reference>
<keyword evidence="4" id="KW-1185">Reference proteome</keyword>
<dbReference type="PANTHER" id="PTHR33490:SF7">
    <property type="entry name" value="BLR2979 PROTEIN"/>
    <property type="match status" value="1"/>
</dbReference>
<keyword evidence="3" id="KW-0012">Acyltransferase</keyword>
<feature type="region of interest" description="Disordered" evidence="1">
    <location>
        <begin position="295"/>
        <end position="316"/>
    </location>
</feature>
<organism evidence="3 4">
    <name type="scientific">Urbifossiella limnaea</name>
    <dbReference type="NCBI Taxonomy" id="2528023"/>
    <lineage>
        <taxon>Bacteria</taxon>
        <taxon>Pseudomonadati</taxon>
        <taxon>Planctomycetota</taxon>
        <taxon>Planctomycetia</taxon>
        <taxon>Gemmatales</taxon>
        <taxon>Gemmataceae</taxon>
        <taxon>Urbifossiella</taxon>
    </lineage>
</organism>
<sequence length="316" mass="34814">MSLTKGWGMRYHITHVTTYAYAEAVSLCQNVAHLAPRPSHRQRAESPFLSITPDPAVMEDRVDFFGNPVCYFTVQEPHKELTVSVEHRVSVTPDPVPTHSPPWEAVRDRLPHDRDPVWLDAYQFVFDSRFIAADRKYADYAAGAFSPGRPIVDAALELMRRVHVDFVYDPRATTLATPVAEVFETRRGVCQDFAHFMLSCLRSLGLAARYVSGYLSTLPPPGKARVVGADATHAWVSLFCGDAGWVDLDPTNDTVPADRHVLLAWGRDYEDVSPLKGVILGGGHHSVKVAVDVRPDDDQPAHAGGAAGVRPSHTVS</sequence>
<keyword evidence="3" id="KW-0808">Transferase</keyword>
<dbReference type="SMART" id="SM00460">
    <property type="entry name" value="TGc"/>
    <property type="match status" value="1"/>
</dbReference>
<dbReference type="Pfam" id="PF08379">
    <property type="entry name" value="Bact_transglu_N"/>
    <property type="match status" value="1"/>
</dbReference>
<evidence type="ECO:0000259" key="2">
    <source>
        <dbReference type="SMART" id="SM00460"/>
    </source>
</evidence>
<evidence type="ECO:0000256" key="1">
    <source>
        <dbReference type="SAM" id="MobiDB-lite"/>
    </source>
</evidence>
<dbReference type="Pfam" id="PF01841">
    <property type="entry name" value="Transglut_core"/>
    <property type="match status" value="1"/>
</dbReference>
<dbReference type="PANTHER" id="PTHR33490">
    <property type="entry name" value="BLR5614 PROTEIN-RELATED"/>
    <property type="match status" value="1"/>
</dbReference>
<name>A0A517XR88_9BACT</name>
<dbReference type="SUPFAM" id="SSF54001">
    <property type="entry name" value="Cysteine proteinases"/>
    <property type="match status" value="1"/>
</dbReference>
<dbReference type="InterPro" id="IPR002931">
    <property type="entry name" value="Transglutaminase-like"/>
</dbReference>
<proteinExistence type="predicted"/>
<accession>A0A517XR88</accession>
<dbReference type="Proteomes" id="UP000319576">
    <property type="component" value="Chromosome"/>
</dbReference>